<sequence>MLKRLTRHPRFLAAAARLLGLYIALVHRTTRWTLAGDAAIAALQARPGPIILSFWHERIALGPRPWIGMQRLVPALRPKRPQVLVSQHRDGVFIGEVVARFDLDMIYGSTSKGGSQALRTMLKILRKEGVVAITPDGPRGPRRVAAPGVGQLAAVSGAPVLPYAAATTRGFRLRSWDRMLIPLPFSRGLIVLHPPFTVPPHAAEAGRAAVEAALTEVCDAADAWAEARRAGRGGEAELAAAQAIARRAPPAFPAPPAGPGTEAA</sequence>
<dbReference type="Pfam" id="PF04028">
    <property type="entry name" value="DUF374"/>
    <property type="match status" value="1"/>
</dbReference>
<proteinExistence type="predicted"/>
<organism evidence="2 3">
    <name type="scientific">Muricoccus pecuniae</name>
    <dbReference type="NCBI Taxonomy" id="693023"/>
    <lineage>
        <taxon>Bacteria</taxon>
        <taxon>Pseudomonadati</taxon>
        <taxon>Pseudomonadota</taxon>
        <taxon>Alphaproteobacteria</taxon>
        <taxon>Acetobacterales</taxon>
        <taxon>Roseomonadaceae</taxon>
        <taxon>Muricoccus</taxon>
    </lineage>
</organism>
<reference evidence="2 3" key="1">
    <citation type="submission" date="2020-08" db="EMBL/GenBank/DDBJ databases">
        <title>Genomic Encyclopedia of Type Strains, Phase IV (KMG-IV): sequencing the most valuable type-strain genomes for metagenomic binning, comparative biology and taxonomic classification.</title>
        <authorList>
            <person name="Goeker M."/>
        </authorList>
    </citation>
    <scope>NUCLEOTIDE SEQUENCE [LARGE SCALE GENOMIC DNA]</scope>
    <source>
        <strain evidence="2 3">DSM 25622</strain>
    </source>
</reference>
<accession>A0A840YFM1</accession>
<name>A0A840YFM1_9PROT</name>
<evidence type="ECO:0000259" key="1">
    <source>
        <dbReference type="Pfam" id="PF04028"/>
    </source>
</evidence>
<dbReference type="RefSeq" id="WP_221299456.1">
    <property type="nucleotide sequence ID" value="NZ_JACIJD010000002.1"/>
</dbReference>
<evidence type="ECO:0000313" key="2">
    <source>
        <dbReference type="EMBL" id="MBB5692674.1"/>
    </source>
</evidence>
<dbReference type="Proteomes" id="UP000580654">
    <property type="component" value="Unassembled WGS sequence"/>
</dbReference>
<gene>
    <name evidence="2" type="ORF">FHS87_000689</name>
</gene>
<dbReference type="EMBL" id="JACIJD010000002">
    <property type="protein sequence ID" value="MBB5692674.1"/>
    <property type="molecule type" value="Genomic_DNA"/>
</dbReference>
<dbReference type="InterPro" id="IPR007172">
    <property type="entry name" value="DUF374"/>
</dbReference>
<keyword evidence="3" id="KW-1185">Reference proteome</keyword>
<protein>
    <recommendedName>
        <fullName evidence="1">DUF374 domain-containing protein</fullName>
    </recommendedName>
</protein>
<evidence type="ECO:0000313" key="3">
    <source>
        <dbReference type="Proteomes" id="UP000580654"/>
    </source>
</evidence>
<comment type="caution">
    <text evidence="2">The sequence shown here is derived from an EMBL/GenBank/DDBJ whole genome shotgun (WGS) entry which is preliminary data.</text>
</comment>
<feature type="domain" description="DUF374" evidence="1">
    <location>
        <begin position="78"/>
        <end position="142"/>
    </location>
</feature>
<dbReference type="AlphaFoldDB" id="A0A840YFM1"/>
<dbReference type="CDD" id="cd07983">
    <property type="entry name" value="LPLAT_DUF374-like"/>
    <property type="match status" value="1"/>
</dbReference>